<dbReference type="Pfam" id="PF04777">
    <property type="entry name" value="Evr1_Alr"/>
    <property type="match status" value="1"/>
</dbReference>
<dbReference type="PROSITE" id="PS51324">
    <property type="entry name" value="ERV_ALR"/>
    <property type="match status" value="1"/>
</dbReference>
<keyword evidence="3 6" id="KW-0274">FAD</keyword>
<name>A0A0N4VGF2_ENTVE</name>
<comment type="catalytic activity">
    <reaction evidence="6">
        <text>2 R'C(R)SH + O2 = R'C(R)S-S(R)CR' + H2O2</text>
        <dbReference type="Rhea" id="RHEA:17357"/>
        <dbReference type="ChEBI" id="CHEBI:15379"/>
        <dbReference type="ChEBI" id="CHEBI:16240"/>
        <dbReference type="ChEBI" id="CHEBI:16520"/>
        <dbReference type="ChEBI" id="CHEBI:17412"/>
        <dbReference type="EC" id="1.8.3.2"/>
    </reaction>
</comment>
<dbReference type="InterPro" id="IPR036774">
    <property type="entry name" value="ERV/ALR_sulphydryl_oxid_sf"/>
</dbReference>
<proteinExistence type="predicted"/>
<dbReference type="PANTHER" id="PTHR12645">
    <property type="entry name" value="ALR/ERV"/>
    <property type="match status" value="1"/>
</dbReference>
<organism evidence="10">
    <name type="scientific">Enterobius vermicularis</name>
    <name type="common">Human pinworm</name>
    <dbReference type="NCBI Taxonomy" id="51028"/>
    <lineage>
        <taxon>Eukaryota</taxon>
        <taxon>Metazoa</taxon>
        <taxon>Ecdysozoa</taxon>
        <taxon>Nematoda</taxon>
        <taxon>Chromadorea</taxon>
        <taxon>Rhabditida</taxon>
        <taxon>Spirurina</taxon>
        <taxon>Oxyuridomorpha</taxon>
        <taxon>Oxyuroidea</taxon>
        <taxon>Oxyuridae</taxon>
        <taxon>Enterobius</taxon>
    </lineage>
</organism>
<keyword evidence="4 6" id="KW-0560">Oxidoreductase</keyword>
<evidence type="ECO:0000256" key="1">
    <source>
        <dbReference type="ARBA" id="ARBA00001974"/>
    </source>
</evidence>
<evidence type="ECO:0000256" key="5">
    <source>
        <dbReference type="ARBA" id="ARBA00023157"/>
    </source>
</evidence>
<evidence type="ECO:0000313" key="9">
    <source>
        <dbReference type="Proteomes" id="UP000274131"/>
    </source>
</evidence>
<evidence type="ECO:0000256" key="4">
    <source>
        <dbReference type="ARBA" id="ARBA00023002"/>
    </source>
</evidence>
<sequence length="94" mass="11144">MAAYYPDKPSQEDRNNMRTMMDTLGKVYPCAHCAEGLRKHLEKHPPQLDSREKFSVWMCEMHNKVSESLGKPKFDCSKWRERWLDGWKDGSCDY</sequence>
<feature type="domain" description="ERV/ALR sulfhydryl oxidase" evidence="7">
    <location>
        <begin position="1"/>
        <end position="83"/>
    </location>
</feature>
<evidence type="ECO:0000256" key="3">
    <source>
        <dbReference type="ARBA" id="ARBA00022827"/>
    </source>
</evidence>
<dbReference type="PANTHER" id="PTHR12645:SF0">
    <property type="entry name" value="FAD-LINKED SULFHYDRYL OXIDASE ALR"/>
    <property type="match status" value="1"/>
</dbReference>
<dbReference type="GO" id="GO:0050660">
    <property type="term" value="F:flavin adenine dinucleotide binding"/>
    <property type="evidence" value="ECO:0007669"/>
    <property type="project" value="TreeGrafter"/>
</dbReference>
<dbReference type="GO" id="GO:0005739">
    <property type="term" value="C:mitochondrion"/>
    <property type="evidence" value="ECO:0007669"/>
    <property type="project" value="TreeGrafter"/>
</dbReference>
<reference evidence="8 9" key="2">
    <citation type="submission" date="2018-10" db="EMBL/GenBank/DDBJ databases">
        <authorList>
            <consortium name="Pathogen Informatics"/>
        </authorList>
    </citation>
    <scope>NUCLEOTIDE SEQUENCE [LARGE SCALE GENOMIC DNA]</scope>
</reference>
<keyword evidence="5" id="KW-1015">Disulfide bond</keyword>
<evidence type="ECO:0000259" key="7">
    <source>
        <dbReference type="PROSITE" id="PS51324"/>
    </source>
</evidence>
<gene>
    <name evidence="8" type="ORF">EVEC_LOCUS9248</name>
</gene>
<protein>
    <recommendedName>
        <fullName evidence="6">Sulfhydryl oxidase</fullName>
        <ecNumber evidence="6">1.8.3.2</ecNumber>
    </recommendedName>
</protein>
<evidence type="ECO:0000256" key="2">
    <source>
        <dbReference type="ARBA" id="ARBA00022630"/>
    </source>
</evidence>
<dbReference type="SUPFAM" id="SSF69000">
    <property type="entry name" value="FAD-dependent thiol oxidase"/>
    <property type="match status" value="1"/>
</dbReference>
<dbReference type="WBParaSite" id="EVEC_0000986301-mRNA-1">
    <property type="protein sequence ID" value="EVEC_0000986301-mRNA-1"/>
    <property type="gene ID" value="EVEC_0000986301"/>
</dbReference>
<dbReference type="AlphaFoldDB" id="A0A0N4VGF2"/>
<evidence type="ECO:0000313" key="10">
    <source>
        <dbReference type="WBParaSite" id="EVEC_0000986301-mRNA-1"/>
    </source>
</evidence>
<keyword evidence="9" id="KW-1185">Reference proteome</keyword>
<dbReference type="EC" id="1.8.3.2" evidence="6"/>
<comment type="cofactor">
    <cofactor evidence="1 6">
        <name>FAD</name>
        <dbReference type="ChEBI" id="CHEBI:57692"/>
    </cofactor>
</comment>
<accession>A0A0N4VGF2</accession>
<dbReference type="InterPro" id="IPR039799">
    <property type="entry name" value="ALR/ERV"/>
</dbReference>
<keyword evidence="2 6" id="KW-0285">Flavoprotein</keyword>
<dbReference type="InterPro" id="IPR017905">
    <property type="entry name" value="ERV/ALR_sulphydryl_oxidase"/>
</dbReference>
<dbReference type="Gene3D" id="1.20.120.310">
    <property type="entry name" value="ERV/ALR sulfhydryl oxidase domain"/>
    <property type="match status" value="1"/>
</dbReference>
<evidence type="ECO:0000313" key="8">
    <source>
        <dbReference type="EMBL" id="VDD94497.1"/>
    </source>
</evidence>
<reference evidence="10" key="1">
    <citation type="submission" date="2017-02" db="UniProtKB">
        <authorList>
            <consortium name="WormBaseParasite"/>
        </authorList>
    </citation>
    <scope>IDENTIFICATION</scope>
</reference>
<dbReference type="GO" id="GO:0016971">
    <property type="term" value="F:flavin-dependent sulfhydryl oxidase activity"/>
    <property type="evidence" value="ECO:0007669"/>
    <property type="project" value="InterPro"/>
</dbReference>
<dbReference type="EMBL" id="UXUI01009914">
    <property type="protein sequence ID" value="VDD94497.1"/>
    <property type="molecule type" value="Genomic_DNA"/>
</dbReference>
<dbReference type="STRING" id="51028.A0A0N4VGF2"/>
<dbReference type="OrthoDB" id="17199at2759"/>
<dbReference type="Proteomes" id="UP000274131">
    <property type="component" value="Unassembled WGS sequence"/>
</dbReference>
<evidence type="ECO:0000256" key="6">
    <source>
        <dbReference type="RuleBase" id="RU371123"/>
    </source>
</evidence>